<accession>A0AA44F5R9</accession>
<dbReference type="SUPFAM" id="SSF53448">
    <property type="entry name" value="Nucleotide-diphospho-sugar transferases"/>
    <property type="match status" value="1"/>
</dbReference>
<dbReference type="Proteomes" id="UP000702952">
    <property type="component" value="Unassembled WGS sequence"/>
</dbReference>
<keyword evidence="3" id="KW-0808">Transferase</keyword>
<evidence type="ECO:0000256" key="2">
    <source>
        <dbReference type="ARBA" id="ARBA00022676"/>
    </source>
</evidence>
<evidence type="ECO:0000256" key="1">
    <source>
        <dbReference type="ARBA" id="ARBA00004141"/>
    </source>
</evidence>
<evidence type="ECO:0000313" key="10">
    <source>
        <dbReference type="Proteomes" id="UP000702952"/>
    </source>
</evidence>
<keyword evidence="4 7" id="KW-0812">Transmembrane</keyword>
<evidence type="ECO:0000313" key="9">
    <source>
        <dbReference type="EMBL" id="NTC29123.1"/>
    </source>
</evidence>
<evidence type="ECO:0000256" key="3">
    <source>
        <dbReference type="ARBA" id="ARBA00022679"/>
    </source>
</evidence>
<evidence type="ECO:0000259" key="8">
    <source>
        <dbReference type="Pfam" id="PF13632"/>
    </source>
</evidence>
<evidence type="ECO:0000256" key="6">
    <source>
        <dbReference type="ARBA" id="ARBA00023136"/>
    </source>
</evidence>
<proteinExistence type="predicted"/>
<dbReference type="GO" id="GO:0016759">
    <property type="term" value="F:cellulose synthase activity"/>
    <property type="evidence" value="ECO:0007669"/>
    <property type="project" value="InterPro"/>
</dbReference>
<dbReference type="CDD" id="cd06421">
    <property type="entry name" value="CESA_CelA_like"/>
    <property type="match status" value="1"/>
</dbReference>
<dbReference type="InterPro" id="IPR001173">
    <property type="entry name" value="Glyco_trans_2-like"/>
</dbReference>
<feature type="transmembrane region" description="Helical" evidence="7">
    <location>
        <begin position="409"/>
        <end position="427"/>
    </location>
</feature>
<feature type="transmembrane region" description="Helical" evidence="7">
    <location>
        <begin position="484"/>
        <end position="505"/>
    </location>
</feature>
<feature type="transmembrane region" description="Helical" evidence="7">
    <location>
        <begin position="376"/>
        <end position="397"/>
    </location>
</feature>
<feature type="transmembrane region" description="Helical" evidence="7">
    <location>
        <begin position="75"/>
        <end position="94"/>
    </location>
</feature>
<dbReference type="Pfam" id="PF13632">
    <property type="entry name" value="Glyco_trans_2_3"/>
    <property type="match status" value="1"/>
</dbReference>
<evidence type="ECO:0000256" key="5">
    <source>
        <dbReference type="ARBA" id="ARBA00022989"/>
    </source>
</evidence>
<protein>
    <submittedName>
        <fullName evidence="9">Glycosyltransferase</fullName>
    </submittedName>
</protein>
<dbReference type="Gene3D" id="3.90.550.10">
    <property type="entry name" value="Spore Coat Polysaccharide Biosynthesis Protein SpsA, Chain A"/>
    <property type="match status" value="1"/>
</dbReference>
<sequence length="655" mass="73544">MYFSPDGDVQSVLYVNLVIALCAILFTILADPRRVLDRLAFSAIMLLSLGLYIFWRATDTLPPFELSLETAWNYIYFTFELISVLYAIGSILILTRRTDWSFLADRGEAAIATNPDAPLVDVFICTYNEPLNVLEKSVIAAQAMQYPQLRVFVCDDTRRPEVRDYCETVGVNYVTRPDNRHAKAGNLNNALEHTNALPQVSDFIMVLDADFAPQANFLRRVTGLFADPKVAVVQTPQFYFNCDPIQHNLGIRNSFVDDQRVFFDVFQPAKDAVGCAFCVGTSFVVRRAAVNELGGFPHDALSEDMLLTYRLMERGYVTRWLNEKLSVGLSAEGLPEYITQRTRWCLGTIQIGLLRTGPLWRGKFTLTQRLHYLHGLFCWLSKPFILCLLLAPSIYWLTGVSALQADELMFMKFGLSSLALFWAYSTWISGKRTLPLFTEVTHALTAVPITITLFQAMRKPFGRPFKVTEKGGDRSQVRIHGPTALFFAIVTVTSAVSVLLAVYAWDAPVEFSARDCLNLIWSAVAMVIAFTSLICCIELPRVDKEEQIGVDLEGRLRCASEVKAVRIVALSTETATLEDCNRSYAEAESLYVPEVGWLQIDATKVSQTPGKFTLTPTADQHRAILRLLFRNAPENVAEQGDLLKSMQMLLARAFS</sequence>
<keyword evidence="2" id="KW-0328">Glycosyltransferase</keyword>
<reference evidence="9" key="1">
    <citation type="journal article" date="2020" name="Science">
        <title>Unexpected conservation and global transmission of agrobacterial virulence plasmids.</title>
        <authorList>
            <person name="Weisberg A.J."/>
            <person name="Davis E.W. 2nd"/>
            <person name="Tabima J."/>
            <person name="Belcher M.S."/>
            <person name="Miller M."/>
            <person name="Kuo C.H."/>
            <person name="Loper J.E."/>
            <person name="Grunwald N.J."/>
            <person name="Putnam M.L."/>
            <person name="Chang J.H."/>
        </authorList>
    </citation>
    <scope>NUCLEOTIDE SEQUENCE</scope>
    <source>
        <strain evidence="9">17-1853-1a</strain>
    </source>
</reference>
<dbReference type="GO" id="GO:0035438">
    <property type="term" value="F:cyclic-di-GMP binding"/>
    <property type="evidence" value="ECO:0007669"/>
    <property type="project" value="InterPro"/>
</dbReference>
<dbReference type="GO" id="GO:0006011">
    <property type="term" value="P:UDP-alpha-D-glucose metabolic process"/>
    <property type="evidence" value="ECO:0007669"/>
    <property type="project" value="InterPro"/>
</dbReference>
<dbReference type="InterPro" id="IPR029044">
    <property type="entry name" value="Nucleotide-diphossugar_trans"/>
</dbReference>
<keyword evidence="5 7" id="KW-1133">Transmembrane helix</keyword>
<gene>
    <name evidence="9" type="ORF">G6M46_13215</name>
</gene>
<feature type="transmembrane region" description="Helical" evidence="7">
    <location>
        <begin position="12"/>
        <end position="30"/>
    </location>
</feature>
<feature type="transmembrane region" description="Helical" evidence="7">
    <location>
        <begin position="517"/>
        <end position="537"/>
    </location>
</feature>
<dbReference type="GO" id="GO:0005886">
    <property type="term" value="C:plasma membrane"/>
    <property type="evidence" value="ECO:0007669"/>
    <property type="project" value="TreeGrafter"/>
</dbReference>
<organism evidence="9 10">
    <name type="scientific">Agrobacterium tumefaciens</name>
    <dbReference type="NCBI Taxonomy" id="358"/>
    <lineage>
        <taxon>Bacteria</taxon>
        <taxon>Pseudomonadati</taxon>
        <taxon>Pseudomonadota</taxon>
        <taxon>Alphaproteobacteria</taxon>
        <taxon>Hyphomicrobiales</taxon>
        <taxon>Rhizobiaceae</taxon>
        <taxon>Rhizobium/Agrobacterium group</taxon>
        <taxon>Agrobacterium</taxon>
        <taxon>Agrobacterium tumefaciens complex</taxon>
    </lineage>
</organism>
<feature type="domain" description="Glycosyltransferase 2-like" evidence="8">
    <location>
        <begin position="203"/>
        <end position="408"/>
    </location>
</feature>
<name>A0AA44F5R9_AGRTU</name>
<dbReference type="AlphaFoldDB" id="A0AA44F5R9"/>
<dbReference type="PANTHER" id="PTHR43867:SF2">
    <property type="entry name" value="CELLULOSE SYNTHASE CATALYTIC SUBUNIT A [UDP-FORMING]"/>
    <property type="match status" value="1"/>
</dbReference>
<dbReference type="PANTHER" id="PTHR43867">
    <property type="entry name" value="CELLULOSE SYNTHASE CATALYTIC SUBUNIT A [UDP-FORMING]"/>
    <property type="match status" value="1"/>
</dbReference>
<feature type="transmembrane region" description="Helical" evidence="7">
    <location>
        <begin position="39"/>
        <end position="55"/>
    </location>
</feature>
<comment type="subcellular location">
    <subcellularLocation>
        <location evidence="1">Membrane</location>
        <topology evidence="1">Multi-pass membrane protein</topology>
    </subcellularLocation>
</comment>
<evidence type="ECO:0000256" key="4">
    <source>
        <dbReference type="ARBA" id="ARBA00022692"/>
    </source>
</evidence>
<keyword evidence="6 7" id="KW-0472">Membrane</keyword>
<dbReference type="InterPro" id="IPR003919">
    <property type="entry name" value="Cell_synth_A"/>
</dbReference>
<evidence type="ECO:0000256" key="7">
    <source>
        <dbReference type="SAM" id="Phobius"/>
    </source>
</evidence>
<dbReference type="InterPro" id="IPR050321">
    <property type="entry name" value="Glycosyltr_2/OpgH_subfam"/>
</dbReference>
<dbReference type="RefSeq" id="WP_065660586.1">
    <property type="nucleotide sequence ID" value="NZ_CP123840.1"/>
</dbReference>
<comment type="caution">
    <text evidence="9">The sequence shown here is derived from an EMBL/GenBank/DDBJ whole genome shotgun (WGS) entry which is preliminary data.</text>
</comment>
<dbReference type="PRINTS" id="PR01439">
    <property type="entry name" value="CELLSNTHASEA"/>
</dbReference>
<dbReference type="EMBL" id="JAAMAY010000021">
    <property type="protein sequence ID" value="NTC29123.1"/>
    <property type="molecule type" value="Genomic_DNA"/>
</dbReference>